<name>A0A0D2F9V2_9EURO</name>
<feature type="compositionally biased region" description="Basic residues" evidence="1">
    <location>
        <begin position="337"/>
        <end position="347"/>
    </location>
</feature>
<organism evidence="2 3">
    <name type="scientific">Exophiala xenobiotica</name>
    <dbReference type="NCBI Taxonomy" id="348802"/>
    <lineage>
        <taxon>Eukaryota</taxon>
        <taxon>Fungi</taxon>
        <taxon>Dikarya</taxon>
        <taxon>Ascomycota</taxon>
        <taxon>Pezizomycotina</taxon>
        <taxon>Eurotiomycetes</taxon>
        <taxon>Chaetothyriomycetidae</taxon>
        <taxon>Chaetothyriales</taxon>
        <taxon>Herpotrichiellaceae</taxon>
        <taxon>Exophiala</taxon>
    </lineage>
</organism>
<evidence type="ECO:0000256" key="1">
    <source>
        <dbReference type="SAM" id="MobiDB-lite"/>
    </source>
</evidence>
<keyword evidence="3" id="KW-1185">Reference proteome</keyword>
<feature type="compositionally biased region" description="Basic and acidic residues" evidence="1">
    <location>
        <begin position="521"/>
        <end position="530"/>
    </location>
</feature>
<dbReference type="AlphaFoldDB" id="A0A0D2F9V2"/>
<dbReference type="OrthoDB" id="2537141at2759"/>
<dbReference type="EMBL" id="KN847319">
    <property type="protein sequence ID" value="KIW56799.1"/>
    <property type="molecule type" value="Genomic_DNA"/>
</dbReference>
<feature type="region of interest" description="Disordered" evidence="1">
    <location>
        <begin position="337"/>
        <end position="387"/>
    </location>
</feature>
<feature type="compositionally biased region" description="Basic and acidic residues" evidence="1">
    <location>
        <begin position="103"/>
        <end position="119"/>
    </location>
</feature>
<feature type="compositionally biased region" description="Polar residues" evidence="1">
    <location>
        <begin position="372"/>
        <end position="381"/>
    </location>
</feature>
<feature type="compositionally biased region" description="Polar residues" evidence="1">
    <location>
        <begin position="297"/>
        <end position="310"/>
    </location>
</feature>
<protein>
    <submittedName>
        <fullName evidence="2">Uncharacterized protein</fullName>
    </submittedName>
</protein>
<gene>
    <name evidence="2" type="ORF">PV05_05428</name>
</gene>
<dbReference type="HOGENOM" id="CLU_363301_0_0_1"/>
<evidence type="ECO:0000313" key="3">
    <source>
        <dbReference type="Proteomes" id="UP000054342"/>
    </source>
</evidence>
<feature type="compositionally biased region" description="Basic and acidic residues" evidence="1">
    <location>
        <begin position="172"/>
        <end position="197"/>
    </location>
</feature>
<accession>A0A0D2F9V2</accession>
<feature type="compositionally biased region" description="Basic and acidic residues" evidence="1">
    <location>
        <begin position="271"/>
        <end position="281"/>
    </location>
</feature>
<feature type="compositionally biased region" description="Basic and acidic residues" evidence="1">
    <location>
        <begin position="148"/>
        <end position="163"/>
    </location>
</feature>
<evidence type="ECO:0000313" key="2">
    <source>
        <dbReference type="EMBL" id="KIW56799.1"/>
    </source>
</evidence>
<reference evidence="2 3" key="1">
    <citation type="submission" date="2015-01" db="EMBL/GenBank/DDBJ databases">
        <title>The Genome Sequence of Exophiala xenobiotica CBS118157.</title>
        <authorList>
            <consortium name="The Broad Institute Genomics Platform"/>
            <person name="Cuomo C."/>
            <person name="de Hoog S."/>
            <person name="Gorbushina A."/>
            <person name="Stielow B."/>
            <person name="Teixiera M."/>
            <person name="Abouelleil A."/>
            <person name="Chapman S.B."/>
            <person name="Priest M."/>
            <person name="Young S.K."/>
            <person name="Wortman J."/>
            <person name="Nusbaum C."/>
            <person name="Birren B."/>
        </authorList>
    </citation>
    <scope>NUCLEOTIDE SEQUENCE [LARGE SCALE GENOMIC DNA]</scope>
    <source>
        <strain evidence="2 3">CBS 118157</strain>
    </source>
</reference>
<feature type="region of interest" description="Disordered" evidence="1">
    <location>
        <begin position="661"/>
        <end position="693"/>
    </location>
</feature>
<feature type="region of interest" description="Disordered" evidence="1">
    <location>
        <begin position="453"/>
        <end position="531"/>
    </location>
</feature>
<dbReference type="GeneID" id="25327336"/>
<dbReference type="STRING" id="348802.A0A0D2F9V2"/>
<feature type="region of interest" description="Disordered" evidence="1">
    <location>
        <begin position="85"/>
        <end position="323"/>
    </location>
</feature>
<dbReference type="Proteomes" id="UP000054342">
    <property type="component" value="Unassembled WGS sequence"/>
</dbReference>
<sequence>MSFSQEPAPEPSELVKRWLQGIHQDAPDADIVKPDPSWEDVPTTHAAVNASSQVYERRAEENRAEGMCADSYKEERVLNCFYNTGHLPIQTHSPSENSRAAKHREGEYHIIEEARPGREKNRKRRYEQVTPPPQSLPGAVGVRTQPPRPKDGSDVTDPSDKYARKPRRKTRPDRYEYKEDSRRHTARRGSEKVDHKKSGTMLNDEFRAPNVGTGRLTLKPSLGPGMFANGKSSAPIRGQGLPDLSFSEMTFLKKKTLPQHTKLPDQSQTRNLKDRSDKPPNDEISTFFSRPLHTEQKISSTTYQTPSSIRPPNRSWRLTNPECPWQDDSEIPILKHFRPQSSHRKSVMSRNGTPKSCVSWSTSPSRKPRQLEAQQRDSVASSHMWKRASSPLAPERCQIETSTSICPRSSVTNRFLEDWATNALLGGIETFNQQGKLYASLEELKALAEERMRHDAPTNASQAKLPKPIPSPQLDRQLTATGDSEEVKDSGQSSMSLQERRNDQSTCPRASESKVGYPQEHPPDDCKEGKSASIVWQEHDPGHPCDLEALTAIRTGPEHSSYWLSPVADQTSRVSVHPRCLSHQESQDMENADPVWSQGDLPLLANYNSIGDIQARAYQPQWEYENAVENVTARHHQPLSDGLDEFDLQLLQTSPAKFSLPTRTLPTIGEFPSGQGETDWHRQEKEERGTPLPLPEISVSDLPLQHQDEEQQHWGLDRGFWGDGSVDKWRFGRRVGTSRLHYTSNDVLEVPMAPQEEPFPGFSRPHPLY</sequence>
<dbReference type="RefSeq" id="XP_013317383.1">
    <property type="nucleotide sequence ID" value="XM_013461929.1"/>
</dbReference>
<proteinExistence type="predicted"/>
<feature type="compositionally biased region" description="Polar residues" evidence="1">
    <location>
        <begin position="348"/>
        <end position="365"/>
    </location>
</feature>
<feature type="compositionally biased region" description="Basic and acidic residues" evidence="1">
    <location>
        <begin position="678"/>
        <end position="689"/>
    </location>
</feature>